<sequence length="175" mass="19753">MRSIITDRLILRPWQQDDAHFLFDLESRQESVRYLGPYAHTMTDLEEAKESIRRRQSLDHGIYGIWLIASQEGVPLGNLLLKPVRLSQGVSLQAPIEIGWQLHQDAQGCGYATEAAKAVLEDAANRGLRTVIAIVDPNNSPSIHVCERLHMTSRGITQAYYDEDSLLFDKELGIQ</sequence>
<feature type="domain" description="N-acetyltransferase" evidence="1">
    <location>
        <begin position="9"/>
        <end position="173"/>
    </location>
</feature>
<evidence type="ECO:0000313" key="3">
    <source>
        <dbReference type="Proteomes" id="UP000767327"/>
    </source>
</evidence>
<name>A0A971CYE9_9BIFI</name>
<dbReference type="GO" id="GO:0016747">
    <property type="term" value="F:acyltransferase activity, transferring groups other than amino-acyl groups"/>
    <property type="evidence" value="ECO:0007669"/>
    <property type="project" value="InterPro"/>
</dbReference>
<proteinExistence type="predicted"/>
<dbReference type="PANTHER" id="PTHR43792">
    <property type="entry name" value="GNAT FAMILY, PUTATIVE (AFU_ORTHOLOGUE AFUA_3G00765)-RELATED-RELATED"/>
    <property type="match status" value="1"/>
</dbReference>
<reference evidence="2" key="1">
    <citation type="journal article" date="2020" name="Biotechnol. Biofuels">
        <title>New insights from the biogas microbiome by comprehensive genome-resolved metagenomics of nearly 1600 species originating from multiple anaerobic digesters.</title>
        <authorList>
            <person name="Campanaro S."/>
            <person name="Treu L."/>
            <person name="Rodriguez-R L.M."/>
            <person name="Kovalovszki A."/>
            <person name="Ziels R.M."/>
            <person name="Maus I."/>
            <person name="Zhu X."/>
            <person name="Kougias P.G."/>
            <person name="Basile A."/>
            <person name="Luo G."/>
            <person name="Schluter A."/>
            <person name="Konstantinidis K.T."/>
            <person name="Angelidaki I."/>
        </authorList>
    </citation>
    <scope>NUCLEOTIDE SEQUENCE</scope>
    <source>
        <strain evidence="2">AS01afH2WH_6</strain>
    </source>
</reference>
<dbReference type="Gene3D" id="3.40.630.30">
    <property type="match status" value="1"/>
</dbReference>
<protein>
    <submittedName>
        <fullName evidence="2">GNAT family N-acetyltransferase</fullName>
    </submittedName>
</protein>
<dbReference type="AlphaFoldDB" id="A0A971CYE9"/>
<organism evidence="2 3">
    <name type="scientific">Bifidobacterium crudilactis</name>
    <dbReference type="NCBI Taxonomy" id="327277"/>
    <lineage>
        <taxon>Bacteria</taxon>
        <taxon>Bacillati</taxon>
        <taxon>Actinomycetota</taxon>
        <taxon>Actinomycetes</taxon>
        <taxon>Bifidobacteriales</taxon>
        <taxon>Bifidobacteriaceae</taxon>
        <taxon>Bifidobacterium</taxon>
    </lineage>
</organism>
<evidence type="ECO:0000313" key="2">
    <source>
        <dbReference type="EMBL" id="NLT79273.1"/>
    </source>
</evidence>
<dbReference type="RefSeq" id="WP_273172997.1">
    <property type="nucleotide sequence ID" value="NZ_JAAXZR010000012.1"/>
</dbReference>
<accession>A0A971CYE9</accession>
<gene>
    <name evidence="2" type="ORF">GXW98_03170</name>
</gene>
<dbReference type="SUPFAM" id="SSF55729">
    <property type="entry name" value="Acyl-CoA N-acyltransferases (Nat)"/>
    <property type="match status" value="1"/>
</dbReference>
<comment type="caution">
    <text evidence="2">The sequence shown here is derived from an EMBL/GenBank/DDBJ whole genome shotgun (WGS) entry which is preliminary data.</text>
</comment>
<dbReference type="Pfam" id="PF13302">
    <property type="entry name" value="Acetyltransf_3"/>
    <property type="match status" value="1"/>
</dbReference>
<dbReference type="Proteomes" id="UP000767327">
    <property type="component" value="Unassembled WGS sequence"/>
</dbReference>
<dbReference type="EMBL" id="JAAXZR010000012">
    <property type="protein sequence ID" value="NLT79273.1"/>
    <property type="molecule type" value="Genomic_DNA"/>
</dbReference>
<dbReference type="InterPro" id="IPR016181">
    <property type="entry name" value="Acyl_CoA_acyltransferase"/>
</dbReference>
<dbReference type="InterPro" id="IPR051531">
    <property type="entry name" value="N-acetyltransferase"/>
</dbReference>
<dbReference type="PANTHER" id="PTHR43792:SF1">
    <property type="entry name" value="N-ACETYLTRANSFERASE DOMAIN-CONTAINING PROTEIN"/>
    <property type="match status" value="1"/>
</dbReference>
<dbReference type="InterPro" id="IPR000182">
    <property type="entry name" value="GNAT_dom"/>
</dbReference>
<dbReference type="PROSITE" id="PS51186">
    <property type="entry name" value="GNAT"/>
    <property type="match status" value="1"/>
</dbReference>
<reference evidence="2" key="2">
    <citation type="submission" date="2020-01" db="EMBL/GenBank/DDBJ databases">
        <authorList>
            <person name="Campanaro S."/>
        </authorList>
    </citation>
    <scope>NUCLEOTIDE SEQUENCE</scope>
    <source>
        <strain evidence="2">AS01afH2WH_6</strain>
    </source>
</reference>
<evidence type="ECO:0000259" key="1">
    <source>
        <dbReference type="PROSITE" id="PS51186"/>
    </source>
</evidence>